<dbReference type="SUPFAM" id="SSF53756">
    <property type="entry name" value="UDP-Glycosyltransferase/glycogen phosphorylase"/>
    <property type="match status" value="1"/>
</dbReference>
<proteinExistence type="predicted"/>
<gene>
    <name evidence="2" type="ORF">KDK_47580</name>
</gene>
<dbReference type="Proteomes" id="UP000287188">
    <property type="component" value="Unassembled WGS sequence"/>
</dbReference>
<dbReference type="PANTHER" id="PTHR12526">
    <property type="entry name" value="GLYCOSYLTRANSFERASE"/>
    <property type="match status" value="1"/>
</dbReference>
<accession>A0A402AP39</accession>
<comment type="caution">
    <text evidence="2">The sequence shown here is derived from an EMBL/GenBank/DDBJ whole genome shotgun (WGS) entry which is preliminary data.</text>
</comment>
<evidence type="ECO:0000313" key="2">
    <source>
        <dbReference type="EMBL" id="GCE20958.1"/>
    </source>
</evidence>
<protein>
    <recommendedName>
        <fullName evidence="1">Glycosyl transferase family 1 domain-containing protein</fullName>
    </recommendedName>
</protein>
<dbReference type="InterPro" id="IPR001296">
    <property type="entry name" value="Glyco_trans_1"/>
</dbReference>
<dbReference type="PANTHER" id="PTHR12526:SF630">
    <property type="entry name" value="GLYCOSYLTRANSFERASE"/>
    <property type="match status" value="1"/>
</dbReference>
<evidence type="ECO:0000259" key="1">
    <source>
        <dbReference type="Pfam" id="PF00534"/>
    </source>
</evidence>
<dbReference type="Pfam" id="PF00534">
    <property type="entry name" value="Glycos_transf_1"/>
    <property type="match status" value="1"/>
</dbReference>
<feature type="domain" description="Glycosyl transferase family 1" evidence="1">
    <location>
        <begin position="2"/>
        <end position="158"/>
    </location>
</feature>
<reference evidence="3" key="1">
    <citation type="submission" date="2018-12" db="EMBL/GenBank/DDBJ databases">
        <title>Tengunoibacter tsumagoiensis gen. nov., sp. nov., Dictyobacter kobayashii sp. nov., D. alpinus sp. nov., and D. joshuensis sp. nov. and description of Dictyobacteraceae fam. nov. within the order Ktedonobacterales isolated from Tengu-no-mugimeshi.</title>
        <authorList>
            <person name="Wang C.M."/>
            <person name="Zheng Y."/>
            <person name="Sakai Y."/>
            <person name="Toyoda A."/>
            <person name="Minakuchi Y."/>
            <person name="Abe K."/>
            <person name="Yokota A."/>
            <person name="Yabe S."/>
        </authorList>
    </citation>
    <scope>NUCLEOTIDE SEQUENCE [LARGE SCALE GENOMIC DNA]</scope>
    <source>
        <strain evidence="3">Uno11</strain>
    </source>
</reference>
<name>A0A402AP39_9CHLR</name>
<evidence type="ECO:0000313" key="3">
    <source>
        <dbReference type="Proteomes" id="UP000287188"/>
    </source>
</evidence>
<dbReference type="AlphaFoldDB" id="A0A402AP39"/>
<dbReference type="CDD" id="cd03801">
    <property type="entry name" value="GT4_PimA-like"/>
    <property type="match status" value="1"/>
</dbReference>
<dbReference type="EMBL" id="BIFS01000001">
    <property type="protein sequence ID" value="GCE20958.1"/>
    <property type="molecule type" value="Genomic_DNA"/>
</dbReference>
<dbReference type="GO" id="GO:0016757">
    <property type="term" value="F:glycosyltransferase activity"/>
    <property type="evidence" value="ECO:0007669"/>
    <property type="project" value="InterPro"/>
</dbReference>
<organism evidence="2 3">
    <name type="scientific">Dictyobacter kobayashii</name>
    <dbReference type="NCBI Taxonomy" id="2014872"/>
    <lineage>
        <taxon>Bacteria</taxon>
        <taxon>Bacillati</taxon>
        <taxon>Chloroflexota</taxon>
        <taxon>Ktedonobacteria</taxon>
        <taxon>Ktedonobacterales</taxon>
        <taxon>Dictyobacteraceae</taxon>
        <taxon>Dictyobacter</taxon>
    </lineage>
</organism>
<keyword evidence="3" id="KW-1185">Reference proteome</keyword>
<dbReference type="Gene3D" id="3.40.50.2000">
    <property type="entry name" value="Glycogen Phosphorylase B"/>
    <property type="match status" value="1"/>
</dbReference>
<sequence>MIMVCRLNPAKGIEVALHSLSQALQRLPSELAGRVRLLIAGDGPLREEVKATIQHYKLEQACLLWGDTPASEVLSLLAISDIFLYTSTRGACFSMAMLEAMASRCAVIASTEPRANAQLLAEQRGIAVAANDVEQTSAALVQLIKQPELCQQMGAAARAYVAHHHSTNMFRRTLQRTTYWAELDTLLSE</sequence>